<dbReference type="Proteomes" id="UP000597444">
    <property type="component" value="Unassembled WGS sequence"/>
</dbReference>
<dbReference type="RefSeq" id="WP_220208652.1">
    <property type="nucleotide sequence ID" value="NZ_BNJK01000002.1"/>
</dbReference>
<reference evidence="2" key="1">
    <citation type="submission" date="2020-10" db="EMBL/GenBank/DDBJ databases">
        <title>Taxonomic study of unclassified bacteria belonging to the class Ktedonobacteria.</title>
        <authorList>
            <person name="Yabe S."/>
            <person name="Wang C.M."/>
            <person name="Zheng Y."/>
            <person name="Sakai Y."/>
            <person name="Cavaletti L."/>
            <person name="Monciardini P."/>
            <person name="Donadio S."/>
        </authorList>
    </citation>
    <scope>NUCLEOTIDE SEQUENCE</scope>
    <source>
        <strain evidence="2">ID150040</strain>
    </source>
</reference>
<evidence type="ECO:0000259" key="1">
    <source>
        <dbReference type="Pfam" id="PF01965"/>
    </source>
</evidence>
<dbReference type="Gene3D" id="3.40.50.880">
    <property type="match status" value="1"/>
</dbReference>
<proteinExistence type="predicted"/>
<organism evidence="2 3">
    <name type="scientific">Reticulibacter mediterranei</name>
    <dbReference type="NCBI Taxonomy" id="2778369"/>
    <lineage>
        <taxon>Bacteria</taxon>
        <taxon>Bacillati</taxon>
        <taxon>Chloroflexota</taxon>
        <taxon>Ktedonobacteria</taxon>
        <taxon>Ktedonobacterales</taxon>
        <taxon>Reticulibacteraceae</taxon>
        <taxon>Reticulibacter</taxon>
    </lineage>
</organism>
<evidence type="ECO:0000313" key="2">
    <source>
        <dbReference type="EMBL" id="GHO97879.1"/>
    </source>
</evidence>
<name>A0A8J3IU33_9CHLR</name>
<dbReference type="EMBL" id="BNJK01000002">
    <property type="protein sequence ID" value="GHO97879.1"/>
    <property type="molecule type" value="Genomic_DNA"/>
</dbReference>
<dbReference type="InterPro" id="IPR002818">
    <property type="entry name" value="DJ-1/PfpI"/>
</dbReference>
<accession>A0A8J3IU33</accession>
<protein>
    <recommendedName>
        <fullName evidence="1">DJ-1/PfpI domain-containing protein</fullName>
    </recommendedName>
</protein>
<dbReference type="GO" id="GO:0006355">
    <property type="term" value="P:regulation of DNA-templated transcription"/>
    <property type="evidence" value="ECO:0007669"/>
    <property type="project" value="TreeGrafter"/>
</dbReference>
<evidence type="ECO:0000313" key="3">
    <source>
        <dbReference type="Proteomes" id="UP000597444"/>
    </source>
</evidence>
<dbReference type="PANTHER" id="PTHR43130:SF2">
    <property type="entry name" value="DJ-1_PFPI DOMAIN-CONTAINING PROTEIN"/>
    <property type="match status" value="1"/>
</dbReference>
<dbReference type="AlphaFoldDB" id="A0A8J3IU33"/>
<dbReference type="SUPFAM" id="SSF52317">
    <property type="entry name" value="Class I glutamine amidotransferase-like"/>
    <property type="match status" value="1"/>
</dbReference>
<dbReference type="InterPro" id="IPR029062">
    <property type="entry name" value="Class_I_gatase-like"/>
</dbReference>
<feature type="domain" description="DJ-1/PfpI" evidence="1">
    <location>
        <begin position="14"/>
        <end position="173"/>
    </location>
</feature>
<gene>
    <name evidence="2" type="ORF">KSF_079270</name>
</gene>
<dbReference type="CDD" id="cd03139">
    <property type="entry name" value="GATase1_PfpI_2"/>
    <property type="match status" value="1"/>
</dbReference>
<dbReference type="PANTHER" id="PTHR43130">
    <property type="entry name" value="ARAC-FAMILY TRANSCRIPTIONAL REGULATOR"/>
    <property type="match status" value="1"/>
</dbReference>
<keyword evidence="3" id="KW-1185">Reference proteome</keyword>
<sequence>MSFTSSHLNEPITIAILLHEGMTASDAVGPYEALRSIPGATVKFVAETPGPKRVDSGFLSLIADYALEDVPHPDVFVVCPGSPVAVPSERVLSWIRTAHETSRWTTSVCGGSVLLGAAGLLRGVQATTHWLAMDQLAQFGAIPCPDRHYVRDGKIITAAGNSAGIDMAFFLVDQIAGREIAEATQLLMQYDPQPPFHAGSPTQASPRVIELAQEFMQNWIISASTSDGRML</sequence>
<dbReference type="InterPro" id="IPR052158">
    <property type="entry name" value="INH-QAR"/>
</dbReference>
<dbReference type="Pfam" id="PF01965">
    <property type="entry name" value="DJ-1_PfpI"/>
    <property type="match status" value="1"/>
</dbReference>
<comment type="caution">
    <text evidence="2">The sequence shown here is derived from an EMBL/GenBank/DDBJ whole genome shotgun (WGS) entry which is preliminary data.</text>
</comment>